<gene>
    <name evidence="3" type="ORF">BLE401_04540</name>
</gene>
<dbReference type="EMBL" id="CP018889">
    <property type="protein sequence ID" value="AUI68040.1"/>
    <property type="molecule type" value="Genomic_DNA"/>
</dbReference>
<dbReference type="OrthoDB" id="9980321at2"/>
<keyword evidence="4" id="KW-1185">Reference proteome</keyword>
<keyword evidence="2" id="KW-0472">Membrane</keyword>
<dbReference type="KEGG" id="blep:AL038_01480"/>
<keyword evidence="2" id="KW-0812">Transmembrane</keyword>
<name>A0A2N9YC41_9GAMM</name>
<organism evidence="3 4">
    <name type="scientific">Beggiatoa leptomitoformis</name>
    <dbReference type="NCBI Taxonomy" id="288004"/>
    <lineage>
        <taxon>Bacteria</taxon>
        <taxon>Pseudomonadati</taxon>
        <taxon>Pseudomonadota</taxon>
        <taxon>Gammaproteobacteria</taxon>
        <taxon>Thiotrichales</taxon>
        <taxon>Thiotrichaceae</taxon>
        <taxon>Beggiatoa</taxon>
    </lineage>
</organism>
<sequence length="91" mass="9588">MSENVLIVLIIVSGLVILGGIALYFLKDRLGLADFSANKTGVKARIKAEQTPVTSISKNKIKGDGNTLRATGASKMDANDVEGNKNTLNGQ</sequence>
<dbReference type="RefSeq" id="WP_062147965.1">
    <property type="nucleotide sequence ID" value="NZ_CP012373.2"/>
</dbReference>
<accession>A0A2N9YC41</accession>
<evidence type="ECO:0000313" key="3">
    <source>
        <dbReference type="EMBL" id="AUI68040.1"/>
    </source>
</evidence>
<dbReference type="Proteomes" id="UP000234271">
    <property type="component" value="Chromosome"/>
</dbReference>
<evidence type="ECO:0000256" key="1">
    <source>
        <dbReference type="SAM" id="MobiDB-lite"/>
    </source>
</evidence>
<protein>
    <submittedName>
        <fullName evidence="3">Uncharacterized protein</fullName>
    </submittedName>
</protein>
<feature type="transmembrane region" description="Helical" evidence="2">
    <location>
        <begin position="6"/>
        <end position="26"/>
    </location>
</feature>
<proteinExistence type="predicted"/>
<reference evidence="4" key="1">
    <citation type="submission" date="2016-12" db="EMBL/GenBank/DDBJ databases">
        <title>Complete Genome Sequence of Beggiatoa leptomitiformis D-401.</title>
        <authorList>
            <person name="Fomenkov A."/>
            <person name="Vincze T."/>
            <person name="Grabovich M."/>
            <person name="Anton B.P."/>
            <person name="Dubinina G."/>
            <person name="Orlova M."/>
            <person name="Belousova E."/>
            <person name="Roberts R.J."/>
        </authorList>
    </citation>
    <scope>NUCLEOTIDE SEQUENCE [LARGE SCALE GENOMIC DNA]</scope>
    <source>
        <strain evidence="4">D-401</strain>
    </source>
</reference>
<keyword evidence="2" id="KW-1133">Transmembrane helix</keyword>
<dbReference type="AlphaFoldDB" id="A0A2N9YC41"/>
<evidence type="ECO:0000256" key="2">
    <source>
        <dbReference type="SAM" id="Phobius"/>
    </source>
</evidence>
<feature type="region of interest" description="Disordered" evidence="1">
    <location>
        <begin position="57"/>
        <end position="91"/>
    </location>
</feature>
<evidence type="ECO:0000313" key="4">
    <source>
        <dbReference type="Proteomes" id="UP000234271"/>
    </source>
</evidence>